<evidence type="ECO:0000313" key="2">
    <source>
        <dbReference type="EMBL" id="QSB05388.1"/>
    </source>
</evidence>
<dbReference type="KEGG" id="nav:JQS30_00110"/>
<dbReference type="Proteomes" id="UP000662939">
    <property type="component" value="Chromosome"/>
</dbReference>
<gene>
    <name evidence="2" type="ORF">JQS30_00110</name>
</gene>
<dbReference type="PANTHER" id="PTHR30543:SF21">
    <property type="entry name" value="NAD(P)H-DEPENDENT FMN REDUCTASE LOT6"/>
    <property type="match status" value="1"/>
</dbReference>
<dbReference type="Gene3D" id="3.40.50.360">
    <property type="match status" value="1"/>
</dbReference>
<name>A0A895XUQ9_9ACTN</name>
<dbReference type="GO" id="GO:0010181">
    <property type="term" value="F:FMN binding"/>
    <property type="evidence" value="ECO:0007669"/>
    <property type="project" value="TreeGrafter"/>
</dbReference>
<evidence type="ECO:0000259" key="1">
    <source>
        <dbReference type="Pfam" id="PF03358"/>
    </source>
</evidence>
<dbReference type="InterPro" id="IPR029039">
    <property type="entry name" value="Flavoprotein-like_sf"/>
</dbReference>
<dbReference type="InterPro" id="IPR050712">
    <property type="entry name" value="NAD(P)H-dep_reductase"/>
</dbReference>
<dbReference type="InterPro" id="IPR005025">
    <property type="entry name" value="FMN_Rdtase-like_dom"/>
</dbReference>
<dbReference type="SUPFAM" id="SSF52218">
    <property type="entry name" value="Flavoproteins"/>
    <property type="match status" value="1"/>
</dbReference>
<proteinExistence type="predicted"/>
<accession>A0A895XUQ9</accession>
<dbReference type="RefSeq" id="WP_213171396.1">
    <property type="nucleotide sequence ID" value="NZ_CP070496.1"/>
</dbReference>
<sequence length="189" mass="20811">MSDTLKLAIIMGSTRVDRFCPVPTNWFAEQAKIHGSFDTDIIDLIETEFPLRLSAENTPSLAALSSRLEAADAFVVVTPEYNHSFPGPLKIAIDHFNAEWHAKPVGLISYGGMAGGQRAAEGLRLVFPELNAITIRNTLSFNNFWEKFDEQGNPVDAEAANTAAKGFLDQLCWWATTLKSGRDHQPFGS</sequence>
<dbReference type="GO" id="GO:0016491">
    <property type="term" value="F:oxidoreductase activity"/>
    <property type="evidence" value="ECO:0007669"/>
    <property type="project" value="InterPro"/>
</dbReference>
<reference evidence="2" key="1">
    <citation type="submission" date="2021-02" db="EMBL/GenBank/DDBJ databases">
        <title>Natronoglycomyces albus gen. nov., sp. nov, a haloalkaliphilic actinobacterium from a soda solonchak soil.</title>
        <authorList>
            <person name="Sorokin D.Y."/>
            <person name="Khijniak T.V."/>
            <person name="Zakharycheva A.P."/>
            <person name="Boueva O.V."/>
            <person name="Ariskina E.V."/>
            <person name="Hahnke R.L."/>
            <person name="Bunk B."/>
            <person name="Sproer C."/>
            <person name="Schumann P."/>
            <person name="Evtushenko L.I."/>
            <person name="Kublanov I.V."/>
        </authorList>
    </citation>
    <scope>NUCLEOTIDE SEQUENCE</scope>
    <source>
        <strain evidence="2">DSM 106290</strain>
    </source>
</reference>
<dbReference type="Pfam" id="PF03358">
    <property type="entry name" value="FMN_red"/>
    <property type="match status" value="1"/>
</dbReference>
<dbReference type="GO" id="GO:0005829">
    <property type="term" value="C:cytosol"/>
    <property type="evidence" value="ECO:0007669"/>
    <property type="project" value="TreeGrafter"/>
</dbReference>
<dbReference type="AlphaFoldDB" id="A0A895XUQ9"/>
<keyword evidence="3" id="KW-1185">Reference proteome</keyword>
<protein>
    <submittedName>
        <fullName evidence="2">NAD(P)H-dependent oxidoreductase</fullName>
    </submittedName>
</protein>
<feature type="domain" description="NADPH-dependent FMN reductase-like" evidence="1">
    <location>
        <begin position="6"/>
        <end position="145"/>
    </location>
</feature>
<dbReference type="PANTHER" id="PTHR30543">
    <property type="entry name" value="CHROMATE REDUCTASE"/>
    <property type="match status" value="1"/>
</dbReference>
<organism evidence="2 3">
    <name type="scientific">Natronoglycomyces albus</name>
    <dbReference type="NCBI Taxonomy" id="2811108"/>
    <lineage>
        <taxon>Bacteria</taxon>
        <taxon>Bacillati</taxon>
        <taxon>Actinomycetota</taxon>
        <taxon>Actinomycetes</taxon>
        <taxon>Glycomycetales</taxon>
        <taxon>Glycomycetaceae</taxon>
        <taxon>Natronoglycomyces</taxon>
    </lineage>
</organism>
<dbReference type="EMBL" id="CP070496">
    <property type="protein sequence ID" value="QSB05388.1"/>
    <property type="molecule type" value="Genomic_DNA"/>
</dbReference>
<evidence type="ECO:0000313" key="3">
    <source>
        <dbReference type="Proteomes" id="UP000662939"/>
    </source>
</evidence>